<dbReference type="EMBL" id="GGEC01060303">
    <property type="protein sequence ID" value="MBX40787.1"/>
    <property type="molecule type" value="Transcribed_RNA"/>
</dbReference>
<sequence>MPSMESGGFLIALNSNSSAP</sequence>
<dbReference type="AlphaFoldDB" id="A0A2P2NE99"/>
<reference evidence="2" key="1">
    <citation type="submission" date="2018-02" db="EMBL/GenBank/DDBJ databases">
        <title>Rhizophora mucronata_Transcriptome.</title>
        <authorList>
            <person name="Meera S.P."/>
            <person name="Sreeshan A."/>
            <person name="Augustine A."/>
        </authorList>
    </citation>
    <scope>NUCLEOTIDE SEQUENCE</scope>
    <source>
        <tissue evidence="2">Leaf</tissue>
    </source>
</reference>
<name>A0A2P2NE99_RHIMU</name>
<organism evidence="2">
    <name type="scientific">Rhizophora mucronata</name>
    <name type="common">Asiatic mangrove</name>
    <dbReference type="NCBI Taxonomy" id="61149"/>
    <lineage>
        <taxon>Eukaryota</taxon>
        <taxon>Viridiplantae</taxon>
        <taxon>Streptophyta</taxon>
        <taxon>Embryophyta</taxon>
        <taxon>Tracheophyta</taxon>
        <taxon>Spermatophyta</taxon>
        <taxon>Magnoliopsida</taxon>
        <taxon>eudicotyledons</taxon>
        <taxon>Gunneridae</taxon>
        <taxon>Pentapetalae</taxon>
        <taxon>rosids</taxon>
        <taxon>fabids</taxon>
        <taxon>Malpighiales</taxon>
        <taxon>Rhizophoraceae</taxon>
        <taxon>Rhizophora</taxon>
    </lineage>
</organism>
<evidence type="ECO:0000256" key="1">
    <source>
        <dbReference type="SAM" id="MobiDB-lite"/>
    </source>
</evidence>
<feature type="region of interest" description="Disordered" evidence="1">
    <location>
        <begin position="1"/>
        <end position="20"/>
    </location>
</feature>
<accession>A0A2P2NE99</accession>
<proteinExistence type="predicted"/>
<protein>
    <submittedName>
        <fullName evidence="2">Uncharacterized protein</fullName>
    </submittedName>
</protein>
<evidence type="ECO:0000313" key="2">
    <source>
        <dbReference type="EMBL" id="MBX40787.1"/>
    </source>
</evidence>